<dbReference type="GO" id="GO:0006398">
    <property type="term" value="P:mRNA 3'-end processing by stem-loop binding and cleavage"/>
    <property type="evidence" value="ECO:0007669"/>
    <property type="project" value="InterPro"/>
</dbReference>
<dbReference type="EMBL" id="JAHRHJ020000005">
    <property type="protein sequence ID" value="KAH9316526.1"/>
    <property type="molecule type" value="Genomic_DNA"/>
</dbReference>
<comment type="subcellular location">
    <subcellularLocation>
        <location evidence="1">Nucleus</location>
    </subcellularLocation>
</comment>
<name>A0AA38G4P2_TAXCH</name>
<feature type="non-terminal residue" evidence="3">
    <location>
        <position position="100"/>
    </location>
</feature>
<dbReference type="SUPFAM" id="SSF56281">
    <property type="entry name" value="Metallo-hydrolase/oxidoreductase"/>
    <property type="match status" value="1"/>
</dbReference>
<evidence type="ECO:0000313" key="3">
    <source>
        <dbReference type="EMBL" id="KAH9316526.1"/>
    </source>
</evidence>
<protein>
    <recommendedName>
        <fullName evidence="1">Cleavage and polyadenylation specificity factor subunit 2</fullName>
    </recommendedName>
    <alternativeName>
        <fullName evidence="1">Cleavage and polyadenylation specificity factor 100 kDa subunit</fullName>
    </alternativeName>
</protein>
<dbReference type="InterPro" id="IPR036866">
    <property type="entry name" value="RibonucZ/Hydroxyglut_hydro"/>
</dbReference>
<gene>
    <name evidence="3" type="ORF">KI387_025153</name>
</gene>
<dbReference type="AlphaFoldDB" id="A0AA38G4P2"/>
<keyword evidence="1" id="KW-0507">mRNA processing</keyword>
<dbReference type="Gene3D" id="3.40.50.10890">
    <property type="match status" value="1"/>
</dbReference>
<dbReference type="PANTHER" id="PTHR45922:SF1">
    <property type="entry name" value="CLEAVAGE AND POLYADENYLATION SPECIFICITY FACTOR SUBUNIT 2"/>
    <property type="match status" value="1"/>
</dbReference>
<comment type="caution">
    <text evidence="3">The sequence shown here is derived from an EMBL/GenBank/DDBJ whole genome shotgun (WGS) entry which is preliminary data.</text>
</comment>
<reference evidence="3 4" key="1">
    <citation type="journal article" date="2021" name="Nat. Plants">
        <title>The Taxus genome provides insights into paclitaxel biosynthesis.</title>
        <authorList>
            <person name="Xiong X."/>
            <person name="Gou J."/>
            <person name="Liao Q."/>
            <person name="Li Y."/>
            <person name="Zhou Q."/>
            <person name="Bi G."/>
            <person name="Li C."/>
            <person name="Du R."/>
            <person name="Wang X."/>
            <person name="Sun T."/>
            <person name="Guo L."/>
            <person name="Liang H."/>
            <person name="Lu P."/>
            <person name="Wu Y."/>
            <person name="Zhang Z."/>
            <person name="Ro D.K."/>
            <person name="Shang Y."/>
            <person name="Huang S."/>
            <person name="Yan J."/>
        </authorList>
    </citation>
    <scope>NUCLEOTIDE SEQUENCE [LARGE SCALE GENOMIC DNA]</scope>
    <source>
        <strain evidence="3">Ta-2019</strain>
    </source>
</reference>
<proteinExistence type="inferred from homology"/>
<organism evidence="3 4">
    <name type="scientific">Taxus chinensis</name>
    <name type="common">Chinese yew</name>
    <name type="synonym">Taxus wallichiana var. chinensis</name>
    <dbReference type="NCBI Taxonomy" id="29808"/>
    <lineage>
        <taxon>Eukaryota</taxon>
        <taxon>Viridiplantae</taxon>
        <taxon>Streptophyta</taxon>
        <taxon>Embryophyta</taxon>
        <taxon>Tracheophyta</taxon>
        <taxon>Spermatophyta</taxon>
        <taxon>Pinopsida</taxon>
        <taxon>Pinidae</taxon>
        <taxon>Conifers II</taxon>
        <taxon>Cupressales</taxon>
        <taxon>Taxaceae</taxon>
        <taxon>Taxus</taxon>
    </lineage>
</organism>
<feature type="non-terminal residue" evidence="3">
    <location>
        <position position="1"/>
    </location>
</feature>
<dbReference type="Pfam" id="PF10996">
    <property type="entry name" value="Beta-Casp"/>
    <property type="match status" value="1"/>
</dbReference>
<dbReference type="GO" id="GO:0005847">
    <property type="term" value="C:mRNA cleavage and polyadenylation specificity factor complex"/>
    <property type="evidence" value="ECO:0007669"/>
    <property type="project" value="InterPro"/>
</dbReference>
<dbReference type="InterPro" id="IPR027075">
    <property type="entry name" value="CPSF2"/>
</dbReference>
<keyword evidence="1" id="KW-0539">Nucleus</keyword>
<evidence type="ECO:0000313" key="4">
    <source>
        <dbReference type="Proteomes" id="UP000824469"/>
    </source>
</evidence>
<comment type="similarity">
    <text evidence="1">Belongs to the metallo-beta-lactamase superfamily. RNA-metabolizing metallo-beta-lactamase-like family. CPSF2/YSH1 subfamily.</text>
</comment>
<evidence type="ECO:0000256" key="1">
    <source>
        <dbReference type="RuleBase" id="RU365006"/>
    </source>
</evidence>
<sequence length="100" mass="11188">LYLTTDVLFGRNQISAGVHSGLGAKEFGDQLPKLTLWYCITLIFRHIKVLPTKKELGKLPPGPKVVLASMASLEEGFSREIFVEWATDVKNLIIFTERGQ</sequence>
<dbReference type="InterPro" id="IPR022712">
    <property type="entry name" value="Beta_Casp"/>
</dbReference>
<dbReference type="GO" id="GO:0003723">
    <property type="term" value="F:RNA binding"/>
    <property type="evidence" value="ECO:0007669"/>
    <property type="project" value="UniProtKB-KW"/>
</dbReference>
<feature type="domain" description="Beta-Casp" evidence="2">
    <location>
        <begin position="42"/>
        <end position="98"/>
    </location>
</feature>
<keyword evidence="1" id="KW-0694">RNA-binding</keyword>
<keyword evidence="4" id="KW-1185">Reference proteome</keyword>
<dbReference type="PANTHER" id="PTHR45922">
    <property type="entry name" value="CLEAVAGE AND POLYADENYLATION SPECIFICITY FACTOR SUBUNIT 2"/>
    <property type="match status" value="1"/>
</dbReference>
<evidence type="ECO:0000259" key="2">
    <source>
        <dbReference type="Pfam" id="PF10996"/>
    </source>
</evidence>
<accession>A0AA38G4P2</accession>
<dbReference type="Proteomes" id="UP000824469">
    <property type="component" value="Unassembled WGS sequence"/>
</dbReference>